<dbReference type="InterPro" id="IPR036237">
    <property type="entry name" value="Xyl_isomerase-like_sf"/>
</dbReference>
<dbReference type="Pfam" id="PF01261">
    <property type="entry name" value="AP_endonuc_2"/>
    <property type="match status" value="1"/>
</dbReference>
<dbReference type="RefSeq" id="WP_377764994.1">
    <property type="nucleotide sequence ID" value="NZ_JBHULB010000005.1"/>
</dbReference>
<dbReference type="PANTHER" id="PTHR12110">
    <property type="entry name" value="HYDROXYPYRUVATE ISOMERASE"/>
    <property type="match status" value="1"/>
</dbReference>
<dbReference type="EMBL" id="JBHULB010000005">
    <property type="protein sequence ID" value="MFD2585585.1"/>
    <property type="molecule type" value="Genomic_DNA"/>
</dbReference>
<keyword evidence="3" id="KW-1185">Reference proteome</keyword>
<proteinExistence type="predicted"/>
<evidence type="ECO:0000259" key="1">
    <source>
        <dbReference type="Pfam" id="PF01261"/>
    </source>
</evidence>
<protein>
    <submittedName>
        <fullName evidence="2">Sugar phosphate isomerase/epimerase family protein</fullName>
    </submittedName>
</protein>
<evidence type="ECO:0000313" key="2">
    <source>
        <dbReference type="EMBL" id="MFD2585585.1"/>
    </source>
</evidence>
<accession>A0ABW5MT89</accession>
<comment type="caution">
    <text evidence="2">The sequence shown here is derived from an EMBL/GenBank/DDBJ whole genome shotgun (WGS) entry which is preliminary data.</text>
</comment>
<keyword evidence="2" id="KW-0413">Isomerase</keyword>
<gene>
    <name evidence="2" type="ORF">ACFSQJ_01510</name>
</gene>
<name>A0ABW5MT89_9FLAO</name>
<dbReference type="Proteomes" id="UP001597526">
    <property type="component" value="Unassembled WGS sequence"/>
</dbReference>
<dbReference type="SUPFAM" id="SSF51658">
    <property type="entry name" value="Xylose isomerase-like"/>
    <property type="match status" value="1"/>
</dbReference>
<dbReference type="PANTHER" id="PTHR12110:SF41">
    <property type="entry name" value="INOSOSE DEHYDRATASE"/>
    <property type="match status" value="1"/>
</dbReference>
<dbReference type="InterPro" id="IPR013022">
    <property type="entry name" value="Xyl_isomerase-like_TIM-brl"/>
</dbReference>
<sequence>MNKTTSNSVFNIKNMLRRGFIKQTGLLTASTLLPISCLSSMNMRNYKMGLQAYTIRDAMEKDLIGSLNTVKYLGFEDLELYGFNPVDETYYGHSATGFKKIIDDIGLTASSCHYGFSDYFEVSDDELSTYVSKCIKGAKKLNLSYITWPWLAPKYRNIESFKILADKLNRIGEQVNKSGLGFAYHNHDFEFIEEDGQIGYDFIMNNTESNLVKLQLDLYWAVHSSKLSPEELIAKEPERFVMWHIKDMDKITRDYTELGNGAIDYTKMLASLDQTGLKYYYLEQGGNFARNSIQSITDSAAYFKNNLQQYL</sequence>
<evidence type="ECO:0000313" key="3">
    <source>
        <dbReference type="Proteomes" id="UP001597526"/>
    </source>
</evidence>
<dbReference type="InterPro" id="IPR050312">
    <property type="entry name" value="IolE/XylAMocC-like"/>
</dbReference>
<dbReference type="Gene3D" id="3.20.20.150">
    <property type="entry name" value="Divalent-metal-dependent TIM barrel enzymes"/>
    <property type="match status" value="1"/>
</dbReference>
<organism evidence="2 3">
    <name type="scientific">Croceitalea marina</name>
    <dbReference type="NCBI Taxonomy" id="1775166"/>
    <lineage>
        <taxon>Bacteria</taxon>
        <taxon>Pseudomonadati</taxon>
        <taxon>Bacteroidota</taxon>
        <taxon>Flavobacteriia</taxon>
        <taxon>Flavobacteriales</taxon>
        <taxon>Flavobacteriaceae</taxon>
        <taxon>Croceitalea</taxon>
    </lineage>
</organism>
<dbReference type="GO" id="GO:0016853">
    <property type="term" value="F:isomerase activity"/>
    <property type="evidence" value="ECO:0007669"/>
    <property type="project" value="UniProtKB-KW"/>
</dbReference>
<reference evidence="3" key="1">
    <citation type="journal article" date="2019" name="Int. J. Syst. Evol. Microbiol.">
        <title>The Global Catalogue of Microorganisms (GCM) 10K type strain sequencing project: providing services to taxonomists for standard genome sequencing and annotation.</title>
        <authorList>
            <consortium name="The Broad Institute Genomics Platform"/>
            <consortium name="The Broad Institute Genome Sequencing Center for Infectious Disease"/>
            <person name="Wu L."/>
            <person name="Ma J."/>
        </authorList>
    </citation>
    <scope>NUCLEOTIDE SEQUENCE [LARGE SCALE GENOMIC DNA]</scope>
    <source>
        <strain evidence="3">KCTC 52368</strain>
    </source>
</reference>
<feature type="domain" description="Xylose isomerase-like TIM barrel" evidence="1">
    <location>
        <begin position="70"/>
        <end position="282"/>
    </location>
</feature>